<dbReference type="InterPro" id="IPR033753">
    <property type="entry name" value="GCV_H/Fam206"/>
</dbReference>
<sequence>MLSTSVRQGARQLRLVRNVAVAALANGSAQPIGAQIAQSCEFGSAALVPLKKTELVSLSQVGGNILPFAARGYATVVDGLKYAESHEWAKVDGETATIGITDFAQSELGDVVYVELPEVGATVEAKETFGVVESVKAASDVYSPVTGEVVEVNDALVDDPSKLNSEPFEGGWMMKVKVSDASDLDGLMDSAAYSASCDE</sequence>
<dbReference type="AlphaFoldDB" id="A0A7S3FPR1"/>
<dbReference type="SUPFAM" id="SSF51230">
    <property type="entry name" value="Single hybrid motif"/>
    <property type="match status" value="1"/>
</dbReference>
<comment type="cofactor">
    <cofactor evidence="5">
        <name>(R)-lipoate</name>
        <dbReference type="ChEBI" id="CHEBI:83088"/>
    </cofactor>
    <text evidence="5">Binds 1 lipoyl cofactor covalently.</text>
</comment>
<dbReference type="InterPro" id="IPR011053">
    <property type="entry name" value="Single_hybrid_motif"/>
</dbReference>
<organism evidence="7">
    <name type="scientific">Chloropicon roscoffensis</name>
    <dbReference type="NCBI Taxonomy" id="1461544"/>
    <lineage>
        <taxon>Eukaryota</taxon>
        <taxon>Viridiplantae</taxon>
        <taxon>Chlorophyta</taxon>
        <taxon>Chloropicophyceae</taxon>
        <taxon>Chloropicales</taxon>
        <taxon>Chloropicaceae</taxon>
        <taxon>Chloropicon</taxon>
    </lineage>
</organism>
<dbReference type="CDD" id="cd06848">
    <property type="entry name" value="GCS_H"/>
    <property type="match status" value="1"/>
</dbReference>
<dbReference type="NCBIfam" id="NF002270">
    <property type="entry name" value="PRK01202.1"/>
    <property type="match status" value="1"/>
</dbReference>
<dbReference type="NCBIfam" id="TIGR00527">
    <property type="entry name" value="gcvH"/>
    <property type="match status" value="1"/>
</dbReference>
<comment type="function">
    <text evidence="5">The H protein shuttles the methylamine group of glycine from the P protein to the T protein.</text>
</comment>
<feature type="domain" description="Lipoyl-binding" evidence="6">
    <location>
        <begin position="95"/>
        <end position="177"/>
    </location>
</feature>
<dbReference type="GO" id="GO:0005960">
    <property type="term" value="C:glycine cleavage complex"/>
    <property type="evidence" value="ECO:0007669"/>
    <property type="project" value="UniProtKB-UniRule"/>
</dbReference>
<name>A0A7S3FPR1_9CHLO</name>
<evidence type="ECO:0000313" key="8">
    <source>
        <dbReference type="EMBL" id="WZN65668.1"/>
    </source>
</evidence>
<accession>A0A7S3FPR1</accession>
<dbReference type="PANTHER" id="PTHR11715">
    <property type="entry name" value="GLYCINE CLEAVAGE SYSTEM H PROTEIN"/>
    <property type="match status" value="1"/>
</dbReference>
<dbReference type="PROSITE" id="PS00189">
    <property type="entry name" value="LIPOYL"/>
    <property type="match status" value="1"/>
</dbReference>
<protein>
    <recommendedName>
        <fullName evidence="5">Glycine cleavage system H protein</fullName>
    </recommendedName>
</protein>
<evidence type="ECO:0000256" key="3">
    <source>
        <dbReference type="ARBA" id="ARBA00022946"/>
    </source>
</evidence>
<dbReference type="PROSITE" id="PS50968">
    <property type="entry name" value="BIOTINYL_LIPOYL"/>
    <property type="match status" value="1"/>
</dbReference>
<dbReference type="HAMAP" id="MF_00272">
    <property type="entry name" value="GcvH"/>
    <property type="match status" value="1"/>
</dbReference>
<reference evidence="8 9" key="2">
    <citation type="submission" date="2024-03" db="EMBL/GenBank/DDBJ databases">
        <title>Complete genome sequence of the green alga Chloropicon roscoffensis RCC1871.</title>
        <authorList>
            <person name="Lemieux C."/>
            <person name="Pombert J.-F."/>
            <person name="Otis C."/>
            <person name="Turmel M."/>
        </authorList>
    </citation>
    <scope>NUCLEOTIDE SEQUENCE [LARGE SCALE GENOMIC DNA]</scope>
    <source>
        <strain evidence="8 9">RCC1871</strain>
    </source>
</reference>
<dbReference type="PANTHER" id="PTHR11715:SF3">
    <property type="entry name" value="GLYCINE CLEAVAGE SYSTEM H PROTEIN-RELATED"/>
    <property type="match status" value="1"/>
</dbReference>
<dbReference type="EMBL" id="HBHZ01009018">
    <property type="protein sequence ID" value="CAE0193853.1"/>
    <property type="molecule type" value="Transcribed_RNA"/>
</dbReference>
<comment type="subunit">
    <text evidence="5">The glycine cleavage system is composed of four proteins: P, T, L and H.</text>
</comment>
<proteinExistence type="inferred from homology"/>
<keyword evidence="3 5" id="KW-0809">Transit peptide</keyword>
<comment type="subcellular location">
    <subcellularLocation>
        <location evidence="5">Mitochondrion</location>
    </subcellularLocation>
</comment>
<dbReference type="InterPro" id="IPR003016">
    <property type="entry name" value="2-oxoA_DH_lipoyl-BS"/>
</dbReference>
<keyword evidence="5" id="KW-0496">Mitochondrion</keyword>
<dbReference type="EMBL" id="CP151513">
    <property type="protein sequence ID" value="WZN65668.1"/>
    <property type="molecule type" value="Genomic_DNA"/>
</dbReference>
<evidence type="ECO:0000256" key="5">
    <source>
        <dbReference type="RuleBase" id="RU364055"/>
    </source>
</evidence>
<dbReference type="InterPro" id="IPR017453">
    <property type="entry name" value="GCV_H_sub"/>
</dbReference>
<evidence type="ECO:0000256" key="2">
    <source>
        <dbReference type="ARBA" id="ARBA00022823"/>
    </source>
</evidence>
<dbReference type="Gene3D" id="2.40.50.100">
    <property type="match status" value="1"/>
</dbReference>
<evidence type="ECO:0000313" key="9">
    <source>
        <dbReference type="Proteomes" id="UP001472866"/>
    </source>
</evidence>
<evidence type="ECO:0000256" key="1">
    <source>
        <dbReference type="ARBA" id="ARBA00009249"/>
    </source>
</evidence>
<feature type="modified residue" description="N6-lipoyllysine" evidence="4">
    <location>
        <position position="136"/>
    </location>
</feature>
<dbReference type="GO" id="GO:0005739">
    <property type="term" value="C:mitochondrion"/>
    <property type="evidence" value="ECO:0007669"/>
    <property type="project" value="UniProtKB-SubCell"/>
</dbReference>
<keyword evidence="9" id="KW-1185">Reference proteome</keyword>
<dbReference type="Proteomes" id="UP001472866">
    <property type="component" value="Chromosome 13"/>
</dbReference>
<dbReference type="InterPro" id="IPR002930">
    <property type="entry name" value="GCV_H"/>
</dbReference>
<keyword evidence="2 4" id="KW-0450">Lipoyl</keyword>
<dbReference type="GO" id="GO:0009249">
    <property type="term" value="P:protein lipoylation"/>
    <property type="evidence" value="ECO:0007669"/>
    <property type="project" value="TreeGrafter"/>
</dbReference>
<evidence type="ECO:0000259" key="6">
    <source>
        <dbReference type="PROSITE" id="PS50968"/>
    </source>
</evidence>
<dbReference type="InterPro" id="IPR000089">
    <property type="entry name" value="Biotin_lipoyl"/>
</dbReference>
<evidence type="ECO:0000256" key="4">
    <source>
        <dbReference type="PIRSR" id="PIRSR617453-50"/>
    </source>
</evidence>
<evidence type="ECO:0000313" key="7">
    <source>
        <dbReference type="EMBL" id="CAE0193853.1"/>
    </source>
</evidence>
<reference evidence="7" key="1">
    <citation type="submission" date="2021-01" db="EMBL/GenBank/DDBJ databases">
        <authorList>
            <person name="Corre E."/>
            <person name="Pelletier E."/>
            <person name="Niang G."/>
            <person name="Scheremetjew M."/>
            <person name="Finn R."/>
            <person name="Kale V."/>
            <person name="Holt S."/>
            <person name="Cochrane G."/>
            <person name="Meng A."/>
            <person name="Brown T."/>
            <person name="Cohen L."/>
        </authorList>
    </citation>
    <scope>NUCLEOTIDE SEQUENCE</scope>
    <source>
        <strain evidence="7">RCC1871</strain>
    </source>
</reference>
<comment type="similarity">
    <text evidence="1 5">Belongs to the GcvH family.</text>
</comment>
<dbReference type="Pfam" id="PF01597">
    <property type="entry name" value="GCV_H"/>
    <property type="match status" value="1"/>
</dbReference>
<dbReference type="GO" id="GO:0019464">
    <property type="term" value="P:glycine decarboxylation via glycine cleavage system"/>
    <property type="evidence" value="ECO:0007669"/>
    <property type="project" value="UniProtKB-UniRule"/>
</dbReference>
<gene>
    <name evidence="7" type="ORF">CROS1456_LOCUS6944</name>
    <name evidence="8" type="ORF">HKI87_13g72290</name>
</gene>